<dbReference type="AlphaFoldDB" id="A0A4Z2GCS5"/>
<feature type="region of interest" description="Disordered" evidence="1">
    <location>
        <begin position="113"/>
        <end position="137"/>
    </location>
</feature>
<evidence type="ECO:0000313" key="2">
    <source>
        <dbReference type="EMBL" id="TNN51367.1"/>
    </source>
</evidence>
<keyword evidence="3" id="KW-1185">Reference proteome</keyword>
<evidence type="ECO:0000256" key="1">
    <source>
        <dbReference type="SAM" id="MobiDB-lite"/>
    </source>
</evidence>
<reference evidence="2 3" key="1">
    <citation type="submission" date="2019-03" db="EMBL/GenBank/DDBJ databases">
        <title>First draft genome of Liparis tanakae, snailfish: a comprehensive survey of snailfish specific genes.</title>
        <authorList>
            <person name="Kim W."/>
            <person name="Song I."/>
            <person name="Jeong J.-H."/>
            <person name="Kim D."/>
            <person name="Kim S."/>
            <person name="Ryu S."/>
            <person name="Song J.Y."/>
            <person name="Lee S.K."/>
        </authorList>
    </citation>
    <scope>NUCLEOTIDE SEQUENCE [LARGE SCALE GENOMIC DNA]</scope>
    <source>
        <tissue evidence="2">Muscle</tissue>
    </source>
</reference>
<proteinExistence type="predicted"/>
<dbReference type="Proteomes" id="UP000314294">
    <property type="component" value="Unassembled WGS sequence"/>
</dbReference>
<organism evidence="2 3">
    <name type="scientific">Liparis tanakae</name>
    <name type="common">Tanaka's snailfish</name>
    <dbReference type="NCBI Taxonomy" id="230148"/>
    <lineage>
        <taxon>Eukaryota</taxon>
        <taxon>Metazoa</taxon>
        <taxon>Chordata</taxon>
        <taxon>Craniata</taxon>
        <taxon>Vertebrata</taxon>
        <taxon>Euteleostomi</taxon>
        <taxon>Actinopterygii</taxon>
        <taxon>Neopterygii</taxon>
        <taxon>Teleostei</taxon>
        <taxon>Neoteleostei</taxon>
        <taxon>Acanthomorphata</taxon>
        <taxon>Eupercaria</taxon>
        <taxon>Perciformes</taxon>
        <taxon>Cottioidei</taxon>
        <taxon>Cottales</taxon>
        <taxon>Liparidae</taxon>
        <taxon>Liparis</taxon>
    </lineage>
</organism>
<gene>
    <name evidence="2" type="ORF">EYF80_038404</name>
</gene>
<sequence>MPGLTSATLSETWTTRMETSPAPMWLWRFRKSFTLISNNSTTHVCCWVGSSPKETVSPWISLKHFSQKWYLSATSPNFGELHRSPAAQSITDSAREGSHPLAQDMGEAGCHKCEQAGSGRAGQQEVVIATASHDSEG</sequence>
<feature type="region of interest" description="Disordered" evidence="1">
    <location>
        <begin position="86"/>
        <end position="105"/>
    </location>
</feature>
<dbReference type="EMBL" id="SRLO01000584">
    <property type="protein sequence ID" value="TNN51367.1"/>
    <property type="molecule type" value="Genomic_DNA"/>
</dbReference>
<evidence type="ECO:0000313" key="3">
    <source>
        <dbReference type="Proteomes" id="UP000314294"/>
    </source>
</evidence>
<name>A0A4Z2GCS5_9TELE</name>
<comment type="caution">
    <text evidence="2">The sequence shown here is derived from an EMBL/GenBank/DDBJ whole genome shotgun (WGS) entry which is preliminary data.</text>
</comment>
<accession>A0A4Z2GCS5</accession>
<protein>
    <submittedName>
        <fullName evidence="2">Uncharacterized protein</fullName>
    </submittedName>
</protein>